<feature type="compositionally biased region" description="Acidic residues" evidence="7">
    <location>
        <begin position="207"/>
        <end position="219"/>
    </location>
</feature>
<evidence type="ECO:0000256" key="4">
    <source>
        <dbReference type="ARBA" id="ARBA00023125"/>
    </source>
</evidence>
<dbReference type="GO" id="GO:0000110">
    <property type="term" value="C:nucleotide-excision repair factor 1 complex"/>
    <property type="evidence" value="ECO:0007669"/>
    <property type="project" value="TreeGrafter"/>
</dbReference>
<dbReference type="GO" id="GO:0006302">
    <property type="term" value="P:double-strand break repair"/>
    <property type="evidence" value="ECO:0007669"/>
    <property type="project" value="UniProtKB-ARBA"/>
</dbReference>
<dbReference type="EMBL" id="KB932203">
    <property type="protein sequence ID" value="KCV71252.1"/>
    <property type="molecule type" value="Genomic_DNA"/>
</dbReference>
<evidence type="ECO:0000256" key="2">
    <source>
        <dbReference type="ARBA" id="ARBA00008283"/>
    </source>
</evidence>
<evidence type="ECO:0000313" key="9">
    <source>
        <dbReference type="EMBL" id="KCV71252.1"/>
    </source>
</evidence>
<feature type="domain" description="ERCC1-like central" evidence="8">
    <location>
        <begin position="91"/>
        <end position="175"/>
    </location>
</feature>
<reference evidence="9" key="1">
    <citation type="submission" date="2013-04" db="EMBL/GenBank/DDBJ databases">
        <title>The Genome Sequence of Fonticula alba ATCC 38817.</title>
        <authorList>
            <consortium name="The Broad Institute Genomics Platform"/>
            <person name="Russ C."/>
            <person name="Cuomo C."/>
            <person name="Burger G."/>
            <person name="Gray M.W."/>
            <person name="Holland P.W.H."/>
            <person name="King N."/>
            <person name="Lang F.B.F."/>
            <person name="Roger A.J."/>
            <person name="Ruiz-Trillo I."/>
            <person name="Brown M."/>
            <person name="Walker B."/>
            <person name="Young S."/>
            <person name="Zeng Q."/>
            <person name="Gargeya S."/>
            <person name="Fitzgerald M."/>
            <person name="Haas B."/>
            <person name="Abouelleil A."/>
            <person name="Allen A.W."/>
            <person name="Alvarado L."/>
            <person name="Arachchi H.M."/>
            <person name="Berlin A.M."/>
            <person name="Chapman S.B."/>
            <person name="Gainer-Dewar J."/>
            <person name="Goldberg J."/>
            <person name="Griggs A."/>
            <person name="Gujja S."/>
            <person name="Hansen M."/>
            <person name="Howarth C."/>
            <person name="Imamovic A."/>
            <person name="Ireland A."/>
            <person name="Larimer J."/>
            <person name="McCowan C."/>
            <person name="Murphy C."/>
            <person name="Pearson M."/>
            <person name="Poon T.W."/>
            <person name="Priest M."/>
            <person name="Roberts A."/>
            <person name="Saif S."/>
            <person name="Shea T."/>
            <person name="Sisk P."/>
            <person name="Sykes S."/>
            <person name="Wortman J."/>
            <person name="Nusbaum C."/>
            <person name="Birren B."/>
        </authorList>
    </citation>
    <scope>NUCLEOTIDE SEQUENCE [LARGE SCALE GENOMIC DNA]</scope>
    <source>
        <strain evidence="9">ATCC 38817</strain>
    </source>
</reference>
<comment type="similarity">
    <text evidence="2">Belongs to the ERCC1/RAD10/SWI10 family.</text>
</comment>
<keyword evidence="4" id="KW-0238">DNA-binding</keyword>
<dbReference type="SUPFAM" id="SSF52980">
    <property type="entry name" value="Restriction endonuclease-like"/>
    <property type="match status" value="1"/>
</dbReference>
<dbReference type="OrthoDB" id="10262814at2759"/>
<dbReference type="Proteomes" id="UP000030693">
    <property type="component" value="Unassembled WGS sequence"/>
</dbReference>
<dbReference type="RefSeq" id="XP_009494375.1">
    <property type="nucleotide sequence ID" value="XM_009496100.1"/>
</dbReference>
<name>A0A058ZCT8_FONAL</name>
<dbReference type="Pfam" id="PF03834">
    <property type="entry name" value="Rad10"/>
    <property type="match status" value="1"/>
</dbReference>
<feature type="compositionally biased region" description="Low complexity" evidence="7">
    <location>
        <begin position="1"/>
        <end position="15"/>
    </location>
</feature>
<keyword evidence="6" id="KW-0539">Nucleus</keyword>
<dbReference type="CDD" id="cd22325">
    <property type="entry name" value="ERCC1_C-like"/>
    <property type="match status" value="1"/>
</dbReference>
<evidence type="ECO:0000259" key="8">
    <source>
        <dbReference type="Pfam" id="PF03834"/>
    </source>
</evidence>
<comment type="subcellular location">
    <subcellularLocation>
        <location evidence="1">Nucleus</location>
    </subcellularLocation>
</comment>
<dbReference type="GO" id="GO:0070522">
    <property type="term" value="C:ERCC4-ERCC1 complex"/>
    <property type="evidence" value="ECO:0007669"/>
    <property type="project" value="TreeGrafter"/>
</dbReference>
<proteinExistence type="inferred from homology"/>
<protein>
    <recommendedName>
        <fullName evidence="8">ERCC1-like central domain-containing protein</fullName>
    </recommendedName>
</protein>
<feature type="region of interest" description="Disordered" evidence="7">
    <location>
        <begin position="193"/>
        <end position="234"/>
    </location>
</feature>
<dbReference type="InterPro" id="IPR004579">
    <property type="entry name" value="ERCC1/RAD10/SWI10"/>
</dbReference>
<evidence type="ECO:0000256" key="5">
    <source>
        <dbReference type="ARBA" id="ARBA00023204"/>
    </source>
</evidence>
<keyword evidence="5" id="KW-0234">DNA repair</keyword>
<keyword evidence="10" id="KW-1185">Reference proteome</keyword>
<sequence length="308" mass="33292">MPAPASSPSLSGSPATQAPPVDPAQLEPLVAYDGDSIIADPRQRGNPALIALERMRRMVLASRAAGTRRTRDPQDLPTDPPPAVEFLPLACGDFILGRTACAIFLCTSYHRQFPAYVYEQAKRLGGSFDLRLLLVLCDSPNDTDILTELTRLAVNYRLTILLAETPDEVARILVTTRRTTLAMAGTTTLPLHYLTGPSAGGDHAGQDDDDDDLDDDPDAEGTGPAQRHTRRDPHAPDIVGFLLTVRGINRTDAQRLRRTFPTVQALAAASVADLQAVPGIGREKATRVREAFREPLWLPDTSADAGVM</sequence>
<accession>A0A058ZCT8</accession>
<evidence type="ECO:0000256" key="3">
    <source>
        <dbReference type="ARBA" id="ARBA00022763"/>
    </source>
</evidence>
<evidence type="ECO:0000256" key="6">
    <source>
        <dbReference type="ARBA" id="ARBA00023242"/>
    </source>
</evidence>
<dbReference type="PANTHER" id="PTHR12749:SF0">
    <property type="entry name" value="DNA EXCISION REPAIR PROTEIN ERCC-1"/>
    <property type="match status" value="1"/>
</dbReference>
<feature type="region of interest" description="Disordered" evidence="7">
    <location>
        <begin position="1"/>
        <end position="26"/>
    </location>
</feature>
<dbReference type="InterPro" id="IPR047260">
    <property type="entry name" value="ERCC1-like_central_dom"/>
</dbReference>
<dbReference type="SUPFAM" id="SSF47781">
    <property type="entry name" value="RuvA domain 2-like"/>
    <property type="match status" value="1"/>
</dbReference>
<dbReference type="eggNOG" id="KOG2841">
    <property type="taxonomic scope" value="Eukaryota"/>
</dbReference>
<dbReference type="GO" id="GO:0070914">
    <property type="term" value="P:UV-damage excision repair"/>
    <property type="evidence" value="ECO:0007669"/>
    <property type="project" value="TreeGrafter"/>
</dbReference>
<dbReference type="GeneID" id="20526927"/>
<dbReference type="GO" id="GO:0003684">
    <property type="term" value="F:damaged DNA binding"/>
    <property type="evidence" value="ECO:0007669"/>
    <property type="project" value="InterPro"/>
</dbReference>
<dbReference type="Gene3D" id="1.10.150.20">
    <property type="entry name" value="5' to 3' exonuclease, C-terminal subdomain"/>
    <property type="match status" value="1"/>
</dbReference>
<evidence type="ECO:0000256" key="7">
    <source>
        <dbReference type="SAM" id="MobiDB-lite"/>
    </source>
</evidence>
<dbReference type="STRING" id="691883.A0A058ZCT8"/>
<dbReference type="PANTHER" id="PTHR12749">
    <property type="entry name" value="EXCISION REPAIR CROSS-COMPLEMENTING 1 ERCC1"/>
    <property type="match status" value="1"/>
</dbReference>
<organism evidence="9">
    <name type="scientific">Fonticula alba</name>
    <name type="common">Slime mold</name>
    <dbReference type="NCBI Taxonomy" id="691883"/>
    <lineage>
        <taxon>Eukaryota</taxon>
        <taxon>Rotosphaerida</taxon>
        <taxon>Fonticulaceae</taxon>
        <taxon>Fonticula</taxon>
    </lineage>
</organism>
<dbReference type="GO" id="GO:0006312">
    <property type="term" value="P:mitotic recombination"/>
    <property type="evidence" value="ECO:0007669"/>
    <property type="project" value="TreeGrafter"/>
</dbReference>
<dbReference type="Pfam" id="PF14520">
    <property type="entry name" value="HHH_5"/>
    <property type="match status" value="1"/>
</dbReference>
<dbReference type="AlphaFoldDB" id="A0A058ZCT8"/>
<dbReference type="InterPro" id="IPR011335">
    <property type="entry name" value="Restrct_endonuc-II-like"/>
</dbReference>
<dbReference type="Gene3D" id="3.40.50.10130">
    <property type="match status" value="1"/>
</dbReference>
<keyword evidence="3" id="KW-0227">DNA damage</keyword>
<evidence type="ECO:0000313" key="10">
    <source>
        <dbReference type="Proteomes" id="UP000030693"/>
    </source>
</evidence>
<dbReference type="InterPro" id="IPR010994">
    <property type="entry name" value="RuvA_2-like"/>
</dbReference>
<gene>
    <name evidence="9" type="ORF">H696_02202</name>
</gene>
<evidence type="ECO:0000256" key="1">
    <source>
        <dbReference type="ARBA" id="ARBA00004123"/>
    </source>
</evidence>
<dbReference type="GO" id="GO:0003697">
    <property type="term" value="F:single-stranded DNA binding"/>
    <property type="evidence" value="ECO:0007669"/>
    <property type="project" value="TreeGrafter"/>
</dbReference>